<reference evidence="7" key="1">
    <citation type="submission" date="2017-09" db="EMBL/GenBank/DDBJ databases">
        <title>Depth-based differentiation of microbial function through sediment-hosted aquifers and enrichment of novel symbionts in the deep terrestrial subsurface.</title>
        <authorList>
            <person name="Probst A.J."/>
            <person name="Ladd B."/>
            <person name="Jarett J.K."/>
            <person name="Geller-Mcgrath D.E."/>
            <person name="Sieber C.M.K."/>
            <person name="Emerson J.B."/>
            <person name="Anantharaman K."/>
            <person name="Thomas B.C."/>
            <person name="Malmstrom R."/>
            <person name="Stieglmeier M."/>
            <person name="Klingl A."/>
            <person name="Woyke T."/>
            <person name="Ryan C.M."/>
            <person name="Banfield J.F."/>
        </authorList>
    </citation>
    <scope>NUCLEOTIDE SEQUENCE [LARGE SCALE GENOMIC DNA]</scope>
</reference>
<feature type="domain" description="RsdA/BaiN/AoA(So)-like Rossmann fold-like" evidence="4">
    <location>
        <begin position="3"/>
        <end position="407"/>
    </location>
</feature>
<dbReference type="SUPFAM" id="SSF51905">
    <property type="entry name" value="FAD/NAD(P)-binding domain"/>
    <property type="match status" value="1"/>
</dbReference>
<proteinExistence type="predicted"/>
<dbReference type="InterPro" id="IPR004792">
    <property type="entry name" value="BaiN-like"/>
</dbReference>
<evidence type="ECO:0000313" key="7">
    <source>
        <dbReference type="Proteomes" id="UP000229749"/>
    </source>
</evidence>
<sequence length="414" mass="45966">MRIGIIGAGASGMMAAARLLKTEKDLDIFLIERNEVIGKKVSMTGGGRCNVTTGLEDIRIILTKYPRGGKFLTHAMYQFSPVMVRDWFESHGVPLKKEKDNRIFPESNKSKDIIDVFEEVFKDPRIHIFLNTRVIRIEKQDGYFCLFFQGSNKCIQVEKLILATGGQAYRKAGSTGDGYTFATSLGHSLTPLAPSLTAFLTHEHWPTSISGLSFPNTLLKAGKNKHFLTQGPFLFTHKGISGPAVFALSSLTAFEIFDTKHPMEISIDLFPDFSIETLHYQLQEHIMINAKRSFANVLSILIPKALVEVCLCEINISFEKQAAQINKKEIKQVITWLKNIPLGVIGRCAGEEFVTAGGVELSEINPQTMESKICPGLYLTGEILNIDGFTGGFNLQAAWCTGYLAAEHIIKENK</sequence>
<dbReference type="Gene3D" id="2.40.30.10">
    <property type="entry name" value="Translation factors"/>
    <property type="match status" value="1"/>
</dbReference>
<dbReference type="Pfam" id="PF03486">
    <property type="entry name" value="HI0933_like"/>
    <property type="match status" value="1"/>
</dbReference>
<dbReference type="Gene3D" id="1.10.8.260">
    <property type="entry name" value="HI0933 insert domain-like"/>
    <property type="match status" value="1"/>
</dbReference>
<evidence type="ECO:0000259" key="5">
    <source>
        <dbReference type="Pfam" id="PF22780"/>
    </source>
</evidence>
<dbReference type="PANTHER" id="PTHR42887:SF2">
    <property type="entry name" value="OS12G0638800 PROTEIN"/>
    <property type="match status" value="1"/>
</dbReference>
<keyword evidence="2" id="KW-0285">Flavoprotein</keyword>
<protein>
    <submittedName>
        <fullName evidence="6">Aminoacetone oxidase family FAD-binding enzyme</fullName>
    </submittedName>
</protein>
<dbReference type="InterPro" id="IPR036188">
    <property type="entry name" value="FAD/NAD-bd_sf"/>
</dbReference>
<dbReference type="InterPro" id="IPR023166">
    <property type="entry name" value="BaiN-like_dom_sf"/>
</dbReference>
<dbReference type="Pfam" id="PF22780">
    <property type="entry name" value="HI0933_like_1st"/>
    <property type="match status" value="1"/>
</dbReference>
<evidence type="ECO:0000256" key="1">
    <source>
        <dbReference type="ARBA" id="ARBA00001974"/>
    </source>
</evidence>
<dbReference type="AlphaFoldDB" id="A0A2M7XH84"/>
<evidence type="ECO:0000259" key="4">
    <source>
        <dbReference type="Pfam" id="PF03486"/>
    </source>
</evidence>
<dbReference type="EMBL" id="PFWS01000040">
    <property type="protein sequence ID" value="PJA47222.1"/>
    <property type="molecule type" value="Genomic_DNA"/>
</dbReference>
<comment type="caution">
    <text evidence="6">The sequence shown here is derived from an EMBL/GenBank/DDBJ whole genome shotgun (WGS) entry which is preliminary data.</text>
</comment>
<name>A0A2M7XH84_9BACT</name>
<feature type="domain" description="RsdA/BaiN/AoA(So)-like insert" evidence="5">
    <location>
        <begin position="194"/>
        <end position="346"/>
    </location>
</feature>
<dbReference type="Proteomes" id="UP000229749">
    <property type="component" value="Unassembled WGS sequence"/>
</dbReference>
<dbReference type="NCBIfam" id="TIGR00275">
    <property type="entry name" value="aminoacetone oxidase family FAD-binding enzyme"/>
    <property type="match status" value="1"/>
</dbReference>
<organism evidence="6 7">
    <name type="scientific">Candidatus Uhrbacteria bacterium CG_4_9_14_3_um_filter_36_7</name>
    <dbReference type="NCBI Taxonomy" id="1975033"/>
    <lineage>
        <taxon>Bacteria</taxon>
        <taxon>Candidatus Uhriibacteriota</taxon>
    </lineage>
</organism>
<dbReference type="PANTHER" id="PTHR42887">
    <property type="entry name" value="OS12G0638800 PROTEIN"/>
    <property type="match status" value="1"/>
</dbReference>
<keyword evidence="3" id="KW-0274">FAD</keyword>
<dbReference type="SUPFAM" id="SSF160996">
    <property type="entry name" value="HI0933 insert domain-like"/>
    <property type="match status" value="1"/>
</dbReference>
<gene>
    <name evidence="6" type="ORF">CO172_02585</name>
</gene>
<evidence type="ECO:0000256" key="2">
    <source>
        <dbReference type="ARBA" id="ARBA00022630"/>
    </source>
</evidence>
<accession>A0A2M7XH84</accession>
<dbReference type="InterPro" id="IPR055178">
    <property type="entry name" value="RsdA/BaiN/AoA(So)-like_dom"/>
</dbReference>
<evidence type="ECO:0000256" key="3">
    <source>
        <dbReference type="ARBA" id="ARBA00022827"/>
    </source>
</evidence>
<dbReference type="Gene3D" id="3.50.50.60">
    <property type="entry name" value="FAD/NAD(P)-binding domain"/>
    <property type="match status" value="1"/>
</dbReference>
<comment type="cofactor">
    <cofactor evidence="1">
        <name>FAD</name>
        <dbReference type="ChEBI" id="CHEBI:57692"/>
    </cofactor>
</comment>
<dbReference type="InterPro" id="IPR057661">
    <property type="entry name" value="RsdA/BaiN/AoA(So)_Rossmann"/>
</dbReference>
<evidence type="ECO:0000313" key="6">
    <source>
        <dbReference type="EMBL" id="PJA47222.1"/>
    </source>
</evidence>